<reference evidence="2" key="1">
    <citation type="submission" date="2018-02" db="EMBL/GenBank/DDBJ databases">
        <authorList>
            <person name="Kim S.-K."/>
            <person name="Jung H.-I."/>
            <person name="Lee S.-W."/>
        </authorList>
    </citation>
    <scope>NUCLEOTIDE SEQUENCE</scope>
    <source>
        <strain evidence="2">SK3146</strain>
    </source>
</reference>
<dbReference type="CDD" id="cd04301">
    <property type="entry name" value="NAT_SF"/>
    <property type="match status" value="1"/>
</dbReference>
<sequence length="171" mass="19795">MKKGDVTFIELNETDRYPFQEDIVISRKQVHILQKLPGFIAVKTRADNEAEVLGFIVYTIVHDECEVVSLKSTKEGVGIGTRLLELVRLKADERKCARVWLITTNENWKAIRFYQKRGFNMRGFYADAVQEARKHKPSIPLYSDEGIPIRHEIEFELLLANGEQEGYSYSE</sequence>
<keyword evidence="3" id="KW-1185">Reference proteome</keyword>
<feature type="domain" description="N-acetyltransferase" evidence="1">
    <location>
        <begin position="6"/>
        <end position="140"/>
    </location>
</feature>
<evidence type="ECO:0000313" key="2">
    <source>
        <dbReference type="EMBL" id="UQZ81844.1"/>
    </source>
</evidence>
<dbReference type="EMBL" id="CP027059">
    <property type="protein sequence ID" value="UQZ81844.1"/>
    <property type="molecule type" value="Genomic_DNA"/>
</dbReference>
<organism evidence="2 3">
    <name type="scientific">Paenibacillus konkukensis</name>
    <dbReference type="NCBI Taxonomy" id="2020716"/>
    <lineage>
        <taxon>Bacteria</taxon>
        <taxon>Bacillati</taxon>
        <taxon>Bacillota</taxon>
        <taxon>Bacilli</taxon>
        <taxon>Bacillales</taxon>
        <taxon>Paenibacillaceae</taxon>
        <taxon>Paenibacillus</taxon>
    </lineage>
</organism>
<dbReference type="Gene3D" id="3.40.630.30">
    <property type="match status" value="1"/>
</dbReference>
<protein>
    <submittedName>
        <fullName evidence="2">Acetyltransferase (GNAT) family protein</fullName>
    </submittedName>
</protein>
<name>A0ABY4RJP5_9BACL</name>
<reference evidence="2" key="2">
    <citation type="journal article" date="2021" name="J Anim Sci Technol">
        <title>Complete genome sequence of Paenibacillus konkukensis sp. nov. SK3146 as a potential probiotic strain.</title>
        <authorList>
            <person name="Jung H.I."/>
            <person name="Park S."/>
            <person name="Niu K.M."/>
            <person name="Lee S.W."/>
            <person name="Kothari D."/>
            <person name="Yi K.J."/>
            <person name="Kim S.K."/>
        </authorList>
    </citation>
    <scope>NUCLEOTIDE SEQUENCE</scope>
    <source>
        <strain evidence="2">SK3146</strain>
    </source>
</reference>
<dbReference type="PROSITE" id="PS51186">
    <property type="entry name" value="GNAT"/>
    <property type="match status" value="1"/>
</dbReference>
<dbReference type="Proteomes" id="UP001057134">
    <property type="component" value="Chromosome"/>
</dbReference>
<dbReference type="InterPro" id="IPR016181">
    <property type="entry name" value="Acyl_CoA_acyltransferase"/>
</dbReference>
<evidence type="ECO:0000259" key="1">
    <source>
        <dbReference type="PROSITE" id="PS51186"/>
    </source>
</evidence>
<dbReference type="Pfam" id="PF00583">
    <property type="entry name" value="Acetyltransf_1"/>
    <property type="match status" value="1"/>
</dbReference>
<dbReference type="RefSeq" id="WP_249864043.1">
    <property type="nucleotide sequence ID" value="NZ_CP027059.1"/>
</dbReference>
<dbReference type="InterPro" id="IPR000182">
    <property type="entry name" value="GNAT_dom"/>
</dbReference>
<gene>
    <name evidence="2" type="ORF">SK3146_01000</name>
</gene>
<evidence type="ECO:0000313" key="3">
    <source>
        <dbReference type="Proteomes" id="UP001057134"/>
    </source>
</evidence>
<dbReference type="SUPFAM" id="SSF55729">
    <property type="entry name" value="Acyl-CoA N-acyltransferases (Nat)"/>
    <property type="match status" value="1"/>
</dbReference>
<proteinExistence type="predicted"/>
<accession>A0ABY4RJP5</accession>